<dbReference type="Proteomes" id="UP000736672">
    <property type="component" value="Unassembled WGS sequence"/>
</dbReference>
<comment type="caution">
    <text evidence="1">The sequence shown here is derived from an EMBL/GenBank/DDBJ whole genome shotgun (WGS) entry which is preliminary data.</text>
</comment>
<accession>A0A9P9KUW4</accession>
<sequence length="203" mass="22087">MFKEIGMGTSIAGFWSNFLQADLFWYVSHDPGVRVSTASSYVAPTWSWASVSGRASFLDQGGFLAEILSVHCSPARSDELGMITSAELVVRAKTITLEAPDPATGKYTYLDAFRSDYIQPTLEARIWVGIIPSKTCNDPPDKRIPVNDGEHHAVLMGPLAIIIVRVMEAGEPPVCERVGTVHRSLTLNARTTLGGLIAPSHKF</sequence>
<reference evidence="1" key="1">
    <citation type="journal article" date="2021" name="Nat. Commun.">
        <title>Genetic determinants of endophytism in the Arabidopsis root mycobiome.</title>
        <authorList>
            <person name="Mesny F."/>
            <person name="Miyauchi S."/>
            <person name="Thiergart T."/>
            <person name="Pickel B."/>
            <person name="Atanasova L."/>
            <person name="Karlsson M."/>
            <person name="Huettel B."/>
            <person name="Barry K.W."/>
            <person name="Haridas S."/>
            <person name="Chen C."/>
            <person name="Bauer D."/>
            <person name="Andreopoulos W."/>
            <person name="Pangilinan J."/>
            <person name="LaButti K."/>
            <person name="Riley R."/>
            <person name="Lipzen A."/>
            <person name="Clum A."/>
            <person name="Drula E."/>
            <person name="Henrissat B."/>
            <person name="Kohler A."/>
            <person name="Grigoriev I.V."/>
            <person name="Martin F.M."/>
            <person name="Hacquard S."/>
        </authorList>
    </citation>
    <scope>NUCLEOTIDE SEQUENCE</scope>
    <source>
        <strain evidence="1">FSSC 5 MPI-SDFR-AT-0091</strain>
    </source>
</reference>
<dbReference type="AlphaFoldDB" id="A0A9P9KUW4"/>
<proteinExistence type="predicted"/>
<keyword evidence="2" id="KW-1185">Reference proteome</keyword>
<protein>
    <submittedName>
        <fullName evidence="1">Uncharacterized protein</fullName>
    </submittedName>
</protein>
<dbReference type="OrthoDB" id="47007at2759"/>
<gene>
    <name evidence="1" type="ORF">B0J15DRAFT_579240</name>
</gene>
<dbReference type="EMBL" id="JAGTJS010000005">
    <property type="protein sequence ID" value="KAH7268820.1"/>
    <property type="molecule type" value="Genomic_DNA"/>
</dbReference>
<evidence type="ECO:0000313" key="2">
    <source>
        <dbReference type="Proteomes" id="UP000736672"/>
    </source>
</evidence>
<organism evidence="1 2">
    <name type="scientific">Fusarium solani</name>
    <name type="common">Filamentous fungus</name>
    <dbReference type="NCBI Taxonomy" id="169388"/>
    <lineage>
        <taxon>Eukaryota</taxon>
        <taxon>Fungi</taxon>
        <taxon>Dikarya</taxon>
        <taxon>Ascomycota</taxon>
        <taxon>Pezizomycotina</taxon>
        <taxon>Sordariomycetes</taxon>
        <taxon>Hypocreomycetidae</taxon>
        <taxon>Hypocreales</taxon>
        <taxon>Nectriaceae</taxon>
        <taxon>Fusarium</taxon>
        <taxon>Fusarium solani species complex</taxon>
    </lineage>
</organism>
<name>A0A9P9KUW4_FUSSL</name>
<evidence type="ECO:0000313" key="1">
    <source>
        <dbReference type="EMBL" id="KAH7268820.1"/>
    </source>
</evidence>